<evidence type="ECO:0000313" key="2">
    <source>
        <dbReference type="Proteomes" id="UP000828048"/>
    </source>
</evidence>
<name>A0ACB7XEL0_9ERIC</name>
<dbReference type="Proteomes" id="UP000828048">
    <property type="component" value="Chromosome 6"/>
</dbReference>
<comment type="caution">
    <text evidence="1">The sequence shown here is derived from an EMBL/GenBank/DDBJ whole genome shotgun (WGS) entry which is preliminary data.</text>
</comment>
<organism evidence="1 2">
    <name type="scientific">Vaccinium darrowii</name>
    <dbReference type="NCBI Taxonomy" id="229202"/>
    <lineage>
        <taxon>Eukaryota</taxon>
        <taxon>Viridiplantae</taxon>
        <taxon>Streptophyta</taxon>
        <taxon>Embryophyta</taxon>
        <taxon>Tracheophyta</taxon>
        <taxon>Spermatophyta</taxon>
        <taxon>Magnoliopsida</taxon>
        <taxon>eudicotyledons</taxon>
        <taxon>Gunneridae</taxon>
        <taxon>Pentapetalae</taxon>
        <taxon>asterids</taxon>
        <taxon>Ericales</taxon>
        <taxon>Ericaceae</taxon>
        <taxon>Vaccinioideae</taxon>
        <taxon>Vaccinieae</taxon>
        <taxon>Vaccinium</taxon>
    </lineage>
</organism>
<proteinExistence type="predicted"/>
<sequence length="246" mass="27574">MGSNDFGGSQRLLDLVQQLRFLKPLCPPSNTNNNHPIELNNPNAESETNPIAKPSERIRTKRAAVLICIFEDENGNLRVILTKRASTLSTHSGDVSLPGGKTEEGDANDIETALREAKEEIGLDPSLVDVVTVLEPIYTKIGMAVVPVLGILLDRRAFTPTPNAAEVEAIFDAPLDMFLKDKNRREEEREWMGNKYLLHFFDYEAENGKYVIWALTAGILIAAASLVYQRPPDFQERKPQFWSIIR</sequence>
<accession>A0ACB7XEL0</accession>
<dbReference type="EMBL" id="CM037156">
    <property type="protein sequence ID" value="KAH7838814.1"/>
    <property type="molecule type" value="Genomic_DNA"/>
</dbReference>
<evidence type="ECO:0000313" key="1">
    <source>
        <dbReference type="EMBL" id="KAH7838814.1"/>
    </source>
</evidence>
<gene>
    <name evidence="1" type="ORF">Vadar_031480</name>
</gene>
<reference evidence="1 2" key="1">
    <citation type="journal article" date="2021" name="Hortic Res">
        <title>High-quality reference genome and annotation aids understanding of berry development for evergreen blueberry (Vaccinium darrowii).</title>
        <authorList>
            <person name="Yu J."/>
            <person name="Hulse-Kemp A.M."/>
            <person name="Babiker E."/>
            <person name="Staton M."/>
        </authorList>
    </citation>
    <scope>NUCLEOTIDE SEQUENCE [LARGE SCALE GENOMIC DNA]</scope>
    <source>
        <strain evidence="2">cv. NJ 8807/NJ 8810</strain>
        <tissue evidence="1">Young leaf</tissue>
    </source>
</reference>
<protein>
    <submittedName>
        <fullName evidence="1">Uncharacterized protein</fullName>
    </submittedName>
</protein>
<keyword evidence="2" id="KW-1185">Reference proteome</keyword>